<keyword evidence="2" id="KW-1185">Reference proteome</keyword>
<dbReference type="RefSeq" id="XP_011129724.1">
    <property type="nucleotide sequence ID" value="XM_011131422.1"/>
</dbReference>
<dbReference type="GeneID" id="22911846"/>
<proteinExistence type="predicted"/>
<protein>
    <submittedName>
        <fullName evidence="1">Uncharacterized protein</fullName>
    </submittedName>
</protein>
<dbReference type="Proteomes" id="UP000019763">
    <property type="component" value="Unassembled WGS sequence"/>
</dbReference>
<dbReference type="EMBL" id="AFNH02000385">
    <property type="protein sequence ID" value="EZG72965.1"/>
    <property type="molecule type" value="Genomic_DNA"/>
</dbReference>
<reference evidence="1" key="1">
    <citation type="submission" date="2013-12" db="EMBL/GenBank/DDBJ databases">
        <authorList>
            <person name="Omoto C.K."/>
            <person name="Sibley D."/>
            <person name="Venepally P."/>
            <person name="Hadjithomas M."/>
            <person name="Karamycheva S."/>
            <person name="Brunk B."/>
            <person name="Roos D."/>
            <person name="Caler E."/>
            <person name="Lorenzi H."/>
        </authorList>
    </citation>
    <scope>NUCLEOTIDE SEQUENCE</scope>
</reference>
<organism evidence="1 2">
    <name type="scientific">Gregarina niphandrodes</name>
    <name type="common">Septate eugregarine</name>
    <dbReference type="NCBI Taxonomy" id="110365"/>
    <lineage>
        <taxon>Eukaryota</taxon>
        <taxon>Sar</taxon>
        <taxon>Alveolata</taxon>
        <taxon>Apicomplexa</taxon>
        <taxon>Conoidasida</taxon>
        <taxon>Gregarinasina</taxon>
        <taxon>Eugregarinorida</taxon>
        <taxon>Gregarinidae</taxon>
        <taxon>Gregarina</taxon>
    </lineage>
</organism>
<dbReference type="VEuPathDB" id="CryptoDB:GNI_050150"/>
<evidence type="ECO:0000313" key="2">
    <source>
        <dbReference type="Proteomes" id="UP000019763"/>
    </source>
</evidence>
<comment type="caution">
    <text evidence="1">The sequence shown here is derived from an EMBL/GenBank/DDBJ whole genome shotgun (WGS) entry which is preliminary data.</text>
</comment>
<accession>A0A023B9K3</accession>
<name>A0A023B9K3_GRENI</name>
<dbReference type="AlphaFoldDB" id="A0A023B9K3"/>
<gene>
    <name evidence="1" type="ORF">GNI_050150</name>
</gene>
<evidence type="ECO:0000313" key="1">
    <source>
        <dbReference type="EMBL" id="EZG72965.1"/>
    </source>
</evidence>
<sequence>MRVLSVLVPIAVVAQDLQKCQYFFSVAKDKLAIPSNSEWCVSQCAVQKPYCPVNMPAITCVKIRLSECRLIDDDDDDDEHPDIEKCEMFYSMAKDKLPDPSKSEYCQDQCTEQICPKNMPAVDCVKIKVPECQLLEEEDAGTPSASATTTPPAATTAVTLPATIAALTGVNLDIKKCETFYDARKDKLADPAKSGFCQEQCTQQKTNCPTKMPAIDCVKIRVPDCRLLNGEATPLLSFLQPRRWLQLLQQLPLFLQPRRL</sequence>